<accession>R4KJJ3</accession>
<dbReference type="eggNOG" id="COG1853">
    <property type="taxonomic scope" value="Bacteria"/>
</dbReference>
<dbReference type="Gene3D" id="2.30.110.10">
    <property type="entry name" value="Electron Transport, Fmn-binding Protein, Chain A"/>
    <property type="match status" value="1"/>
</dbReference>
<dbReference type="Pfam" id="PF01613">
    <property type="entry name" value="Flavin_Reduct"/>
    <property type="match status" value="1"/>
</dbReference>
<evidence type="ECO:0000256" key="2">
    <source>
        <dbReference type="ARBA" id="ARBA00022630"/>
    </source>
</evidence>
<feature type="domain" description="Flavin reductase like" evidence="5">
    <location>
        <begin position="1"/>
        <end position="134"/>
    </location>
</feature>
<dbReference type="PANTHER" id="PTHR33798">
    <property type="entry name" value="FLAVOPROTEIN OXYGENASE"/>
    <property type="match status" value="1"/>
</dbReference>
<dbReference type="SUPFAM" id="SSF50475">
    <property type="entry name" value="FMN-binding split barrel"/>
    <property type="match status" value="1"/>
</dbReference>
<proteinExistence type="inferred from homology"/>
<evidence type="ECO:0000256" key="1">
    <source>
        <dbReference type="ARBA" id="ARBA00001917"/>
    </source>
</evidence>
<comment type="similarity">
    <text evidence="4">Belongs to the flavoredoxin family.</text>
</comment>
<comment type="cofactor">
    <cofactor evidence="1">
        <name>FMN</name>
        <dbReference type="ChEBI" id="CHEBI:58210"/>
    </cofactor>
</comment>
<dbReference type="HOGENOM" id="CLU_2522121_0_0_9"/>
<evidence type="ECO:0000256" key="4">
    <source>
        <dbReference type="ARBA" id="ARBA00038054"/>
    </source>
</evidence>
<dbReference type="GO" id="GO:0016646">
    <property type="term" value="F:oxidoreductase activity, acting on the CH-NH group of donors, NAD or NADP as acceptor"/>
    <property type="evidence" value="ECO:0007669"/>
    <property type="project" value="UniProtKB-ARBA"/>
</dbReference>
<keyword evidence="3" id="KW-0288">FMN</keyword>
<protein>
    <submittedName>
        <fullName evidence="6">Conserved protein of DIM6/NTAB family</fullName>
    </submittedName>
</protein>
<dbReference type="Proteomes" id="UP000013520">
    <property type="component" value="Chromosome"/>
</dbReference>
<dbReference type="KEGG" id="dgi:Desgi_0190"/>
<evidence type="ECO:0000313" key="6">
    <source>
        <dbReference type="EMBL" id="AGK99800.1"/>
    </source>
</evidence>
<name>R4KJJ3_9FIRM</name>
<sequence>MVLISTMSGSGVKNAAPWSNITPILRPFDDIVLSSWIKRDTLINIRTTKEFVINVPTAGMAEPVMICSKNYPPEVDEFEKAGLRRPSRKVKPPGIEGCLARAECILTEEIKREKYSLVIGTVVHLEVDDGFFNEAGEMDYERAMPLSVMLGEKGLWFTRPVYAGRYADYSEMFLRKEDRTAAE</sequence>
<dbReference type="InterPro" id="IPR002563">
    <property type="entry name" value="Flavin_Rdtase-like_dom"/>
</dbReference>
<keyword evidence="7" id="KW-1185">Reference proteome</keyword>
<evidence type="ECO:0000256" key="3">
    <source>
        <dbReference type="ARBA" id="ARBA00022643"/>
    </source>
</evidence>
<dbReference type="InterPro" id="IPR012349">
    <property type="entry name" value="Split_barrel_FMN-bd"/>
</dbReference>
<gene>
    <name evidence="6" type="ORF">Desgi_0190</name>
</gene>
<evidence type="ECO:0000313" key="7">
    <source>
        <dbReference type="Proteomes" id="UP000013520"/>
    </source>
</evidence>
<keyword evidence="2" id="KW-0285">Flavoprotein</keyword>
<dbReference type="SMART" id="SM00903">
    <property type="entry name" value="Flavin_Reduct"/>
    <property type="match status" value="1"/>
</dbReference>
<dbReference type="EMBL" id="CP003273">
    <property type="protein sequence ID" value="AGK99800.1"/>
    <property type="molecule type" value="Genomic_DNA"/>
</dbReference>
<dbReference type="STRING" id="767817.Desgi_0190"/>
<organism evidence="6 7">
    <name type="scientific">Desulfoscipio gibsoniae DSM 7213</name>
    <dbReference type="NCBI Taxonomy" id="767817"/>
    <lineage>
        <taxon>Bacteria</taxon>
        <taxon>Bacillati</taxon>
        <taxon>Bacillota</taxon>
        <taxon>Clostridia</taxon>
        <taxon>Eubacteriales</taxon>
        <taxon>Desulfallaceae</taxon>
        <taxon>Desulfoscipio</taxon>
    </lineage>
</organism>
<reference evidence="6 7" key="1">
    <citation type="submission" date="2012-01" db="EMBL/GenBank/DDBJ databases">
        <title>Complete sequence of Desulfotomaculum gibsoniae DSM 7213.</title>
        <authorList>
            <consortium name="US DOE Joint Genome Institute"/>
            <person name="Lucas S."/>
            <person name="Han J."/>
            <person name="Lapidus A."/>
            <person name="Cheng J.-F."/>
            <person name="Goodwin L."/>
            <person name="Pitluck S."/>
            <person name="Peters L."/>
            <person name="Ovchinnikova G."/>
            <person name="Teshima H."/>
            <person name="Detter J.C."/>
            <person name="Han C."/>
            <person name="Tapia R."/>
            <person name="Land M."/>
            <person name="Hauser L."/>
            <person name="Kyrpides N."/>
            <person name="Ivanova N."/>
            <person name="Pagani I."/>
            <person name="Parshina S."/>
            <person name="Plugge C."/>
            <person name="Muyzer G."/>
            <person name="Kuever J."/>
            <person name="Ivanova A."/>
            <person name="Nazina T."/>
            <person name="Klenk H.-P."/>
            <person name="Brambilla E."/>
            <person name="Spring S."/>
            <person name="Stams A.F."/>
            <person name="Woyke T."/>
        </authorList>
    </citation>
    <scope>NUCLEOTIDE SEQUENCE [LARGE SCALE GENOMIC DNA]</scope>
    <source>
        <strain evidence="6 7">DSM 7213</strain>
    </source>
</reference>
<evidence type="ECO:0000259" key="5">
    <source>
        <dbReference type="SMART" id="SM00903"/>
    </source>
</evidence>
<dbReference type="GO" id="GO:0010181">
    <property type="term" value="F:FMN binding"/>
    <property type="evidence" value="ECO:0007669"/>
    <property type="project" value="InterPro"/>
</dbReference>
<dbReference type="AlphaFoldDB" id="R4KJJ3"/>
<dbReference type="PANTHER" id="PTHR33798:SF5">
    <property type="entry name" value="FLAVIN REDUCTASE LIKE DOMAIN-CONTAINING PROTEIN"/>
    <property type="match status" value="1"/>
</dbReference>